<evidence type="ECO:0000313" key="2">
    <source>
        <dbReference type="Proteomes" id="UP000017023"/>
    </source>
</evidence>
<proteinExistence type="predicted"/>
<dbReference type="GeneID" id="78499319"/>
<accession>U2MAC1</accession>
<organism evidence="1 2">
    <name type="scientific">Segatella salivae F0493</name>
    <dbReference type="NCBI Taxonomy" id="1395125"/>
    <lineage>
        <taxon>Bacteria</taxon>
        <taxon>Pseudomonadati</taxon>
        <taxon>Bacteroidota</taxon>
        <taxon>Bacteroidia</taxon>
        <taxon>Bacteroidales</taxon>
        <taxon>Prevotellaceae</taxon>
        <taxon>Segatella</taxon>
    </lineage>
</organism>
<gene>
    <name evidence="1" type="ORF">HMPREF9145_1812</name>
</gene>
<reference evidence="1 2" key="1">
    <citation type="submission" date="2013-08" db="EMBL/GenBank/DDBJ databases">
        <authorList>
            <person name="Durkin A.S."/>
            <person name="Haft D.R."/>
            <person name="McCorrison J."/>
            <person name="Torralba M."/>
            <person name="Gillis M."/>
            <person name="Haft D.H."/>
            <person name="Methe B."/>
            <person name="Sutton G."/>
            <person name="Nelson K.E."/>
        </authorList>
    </citation>
    <scope>NUCLEOTIDE SEQUENCE [LARGE SCALE GENOMIC DNA]</scope>
    <source>
        <strain evidence="1 2">F0493</strain>
    </source>
</reference>
<dbReference type="Proteomes" id="UP000017023">
    <property type="component" value="Unassembled WGS sequence"/>
</dbReference>
<dbReference type="AlphaFoldDB" id="U2MAC1"/>
<comment type="caution">
    <text evidence="1">The sequence shown here is derived from an EMBL/GenBank/DDBJ whole genome shotgun (WGS) entry which is preliminary data.</text>
</comment>
<name>U2MAC1_9BACT</name>
<dbReference type="RefSeq" id="WP_021826306.1">
    <property type="nucleotide sequence ID" value="NZ_AWGW01000029.1"/>
</dbReference>
<dbReference type="EMBL" id="AWGW01000029">
    <property type="protein sequence ID" value="ERJ98649.1"/>
    <property type="molecule type" value="Genomic_DNA"/>
</dbReference>
<evidence type="ECO:0000313" key="1">
    <source>
        <dbReference type="EMBL" id="ERJ98649.1"/>
    </source>
</evidence>
<protein>
    <submittedName>
        <fullName evidence="1">Uncharacterized protein</fullName>
    </submittedName>
</protein>
<dbReference type="PATRIC" id="fig|1395125.3.peg.2403"/>
<sequence>MNPGDGRMHKVSHEDFKKKWIDVLVLVEPKKTFVAMDKTMGNVKRFWQLY</sequence>